<dbReference type="Gene3D" id="3.40.50.720">
    <property type="entry name" value="NAD(P)-binding Rossmann-like Domain"/>
    <property type="match status" value="1"/>
</dbReference>
<feature type="compositionally biased region" description="Polar residues" evidence="1">
    <location>
        <begin position="583"/>
        <end position="594"/>
    </location>
</feature>
<dbReference type="Pfam" id="PF01408">
    <property type="entry name" value="GFO_IDH_MocA"/>
    <property type="match status" value="1"/>
</dbReference>
<dbReference type="SUPFAM" id="SSF50729">
    <property type="entry name" value="PH domain-like"/>
    <property type="match status" value="1"/>
</dbReference>
<feature type="domain" description="EF-hand" evidence="3">
    <location>
        <begin position="166"/>
        <end position="201"/>
    </location>
</feature>
<comment type="caution">
    <text evidence="4">The sequence shown here is derived from an EMBL/GenBank/DDBJ whole genome shotgun (WGS) entry which is preliminary data.</text>
</comment>
<keyword evidence="5" id="KW-1185">Reference proteome</keyword>
<protein>
    <recommendedName>
        <fullName evidence="3">EF-hand domain-containing protein</fullName>
    </recommendedName>
</protein>
<keyword evidence="2" id="KW-0812">Transmembrane</keyword>
<keyword evidence="2" id="KW-1133">Transmembrane helix</keyword>
<feature type="region of interest" description="Disordered" evidence="1">
    <location>
        <begin position="579"/>
        <end position="600"/>
    </location>
</feature>
<dbReference type="EMBL" id="JAQMWT010000538">
    <property type="protein sequence ID" value="KAJ8599845.1"/>
    <property type="molecule type" value="Genomic_DNA"/>
</dbReference>
<dbReference type="AlphaFoldDB" id="A0AAD7U8Q0"/>
<dbReference type="GO" id="GO:0016491">
    <property type="term" value="F:oxidoreductase activity"/>
    <property type="evidence" value="ECO:0007669"/>
    <property type="project" value="TreeGrafter"/>
</dbReference>
<feature type="transmembrane region" description="Helical" evidence="2">
    <location>
        <begin position="1028"/>
        <end position="1049"/>
    </location>
</feature>
<feature type="compositionally biased region" description="Low complexity" evidence="1">
    <location>
        <begin position="786"/>
        <end position="810"/>
    </location>
</feature>
<dbReference type="PANTHER" id="PTHR42840:SF6">
    <property type="entry name" value="BINDING ROSSMANN FOLD OXIDOREDUCTASE, PUTATIVE (AFU_ORTHOLOGUE AFUA_3G11930)-RELATED"/>
    <property type="match status" value="1"/>
</dbReference>
<feature type="transmembrane region" description="Helical" evidence="2">
    <location>
        <begin position="611"/>
        <end position="630"/>
    </location>
</feature>
<dbReference type="PANTHER" id="PTHR42840">
    <property type="entry name" value="NAD(P)-BINDING ROSSMANN-FOLD SUPERFAMILY PROTEIN-RELATED"/>
    <property type="match status" value="1"/>
</dbReference>
<evidence type="ECO:0000259" key="3">
    <source>
        <dbReference type="PROSITE" id="PS50222"/>
    </source>
</evidence>
<feature type="transmembrane region" description="Helical" evidence="2">
    <location>
        <begin position="102"/>
        <end position="122"/>
    </location>
</feature>
<feature type="transmembrane region" description="Helical" evidence="2">
    <location>
        <begin position="62"/>
        <end position="81"/>
    </location>
</feature>
<feature type="transmembrane region" description="Helical" evidence="2">
    <location>
        <begin position="650"/>
        <end position="672"/>
    </location>
</feature>
<evidence type="ECO:0000256" key="2">
    <source>
        <dbReference type="SAM" id="Phobius"/>
    </source>
</evidence>
<dbReference type="SUPFAM" id="SSF47473">
    <property type="entry name" value="EF-hand"/>
    <property type="match status" value="1"/>
</dbReference>
<proteinExistence type="predicted"/>
<dbReference type="Proteomes" id="UP001230188">
    <property type="component" value="Unassembled WGS sequence"/>
</dbReference>
<feature type="transmembrane region" description="Helical" evidence="2">
    <location>
        <begin position="920"/>
        <end position="941"/>
    </location>
</feature>
<organism evidence="4 5">
    <name type="scientific">Chrysophaeum taylorii</name>
    <dbReference type="NCBI Taxonomy" id="2483200"/>
    <lineage>
        <taxon>Eukaryota</taxon>
        <taxon>Sar</taxon>
        <taxon>Stramenopiles</taxon>
        <taxon>Ochrophyta</taxon>
        <taxon>Pelagophyceae</taxon>
        <taxon>Pelagomonadales</taxon>
        <taxon>Pelagomonadaceae</taxon>
        <taxon>Chrysophaeum</taxon>
    </lineage>
</organism>
<sequence length="1234" mass="134268">MRGGYGGIGETSLGSRLTRIKASVLEGSVELSLLGVAGVVGMLVVSILSFLSNFLWLSPVRALIMVYCFLGAIAMLMLEGIHHPTAAGDSCAPRLGRARVVLYQEMHFLTTLTGRAVAYAFFGSLMLANSNSWLGWLVGIYLFCIAAAMIFVGCRSTAKLEGLAAVSEHELGERFDAYDADHDGKLTRDQLVALCSDLGTILTPRELDDKSTGVVGLVMLDLRLRGKIGRLGMCGTNGTKFPMIRQHMGRVIGDVYEGLDPSVIETFPADDVVDRKAYATALKSFGPGDVAIVFTPDDTHFEIAMACIERGLHVMITKPPVKTLAEHKALAAAARARGVACVVEVHKRYDPIYRDARDRIRGELGGFSFFQAYMSQPKHQLETFKAWAGKSSDISFYLNSHHVDFHEWACAGVARPERVTALKSTGVARARLEGVDSIEDTITLAVDWRNVKDGSTGHALYTSSWIAPKADVHSQQRFFYMGTNGEISVDQAHRGYTVTTDTKGYASSNPLFWKPAPSNGKFKGQATYGYVSFEAFVDAAAAINAKTTTLDEIDADFPSMQTTAGATAILEAGRRSLDANGLPFSSPTNKTTKTTQKRGVLSRHSRKLQRMYALVYWIGLSLSSLVLPYLEEFNSSGHVTTPGKVLDAARRVAVFFGAMALGVAACLGAVLATSIADDDAIEVAVIAASNTQRLVLACLLGVGLVELPRAFWVAGDTQRELRRAYDLAAIEFGALREASIAASTAAADAIKTLAAVERRQDDASQVSLRRRCGRTSPRSPTPGSGPRPSAGRAARTVARSRTRVASSRPRASLAASEGAVERLRDRIFYLEDVAASDVECRTKPFAARGISWSFGVSRSGRYSWAWHCVARPACNRAAAVATAAWAACLLTSELGAALCRAGLASAFAAMARAAARSSDSAAATASLACLSFSLWAAAHAFGLLRLRGYVDINIYRKTPPVVLSFAVRQAGKLAPPLLYNYLSTLHEVQSSSPPPPDRDRGDPRRHLRTAFYRFYSAKLDTLTPGFDQVAACLVLAIAAAHALGVFNRLRRLFKCSRWQFGADVASVDHDQRREGRRDFGGAALALDNDDDIGNHIAARGRYEEESSTDRRRAAARTTPAVLEGPLRFSEPRRRFVLPDSWVRRHARVDATGLSLFETEDVSTLPVKHLDLRRVGDISSSDDPGTTTTKEQRRFAVDDFRLEAADREECERWVRSLRAWRDYVILRRATDVSMV</sequence>
<dbReference type="SMART" id="SM00233">
    <property type="entry name" value="PH"/>
    <property type="match status" value="1"/>
</dbReference>
<dbReference type="InterPro" id="IPR000683">
    <property type="entry name" value="Gfo/Idh/MocA-like_OxRdtase_N"/>
</dbReference>
<evidence type="ECO:0000256" key="1">
    <source>
        <dbReference type="SAM" id="MobiDB-lite"/>
    </source>
</evidence>
<dbReference type="GO" id="GO:0000166">
    <property type="term" value="F:nucleotide binding"/>
    <property type="evidence" value="ECO:0007669"/>
    <property type="project" value="InterPro"/>
</dbReference>
<dbReference type="CDD" id="cd00821">
    <property type="entry name" value="PH"/>
    <property type="match status" value="1"/>
</dbReference>
<keyword evidence="2" id="KW-0472">Membrane</keyword>
<feature type="region of interest" description="Disordered" evidence="1">
    <location>
        <begin position="761"/>
        <end position="810"/>
    </location>
</feature>
<dbReference type="InterPro" id="IPR001849">
    <property type="entry name" value="PH_domain"/>
</dbReference>
<dbReference type="InterPro" id="IPR002048">
    <property type="entry name" value="EF_hand_dom"/>
</dbReference>
<dbReference type="Gene3D" id="1.10.238.10">
    <property type="entry name" value="EF-hand"/>
    <property type="match status" value="1"/>
</dbReference>
<dbReference type="SUPFAM" id="SSF51735">
    <property type="entry name" value="NAD(P)-binding Rossmann-fold domains"/>
    <property type="match status" value="1"/>
</dbReference>
<dbReference type="Pfam" id="PF04791">
    <property type="entry name" value="LMBR1"/>
    <property type="match status" value="1"/>
</dbReference>
<dbReference type="InterPro" id="IPR036291">
    <property type="entry name" value="NAD(P)-bd_dom_sf"/>
</dbReference>
<reference evidence="4" key="1">
    <citation type="submission" date="2023-01" db="EMBL/GenBank/DDBJ databases">
        <title>Metagenome sequencing of chrysophaentin producing Chrysophaeum taylorii.</title>
        <authorList>
            <person name="Davison J."/>
            <person name="Bewley C."/>
        </authorList>
    </citation>
    <scope>NUCLEOTIDE SEQUENCE</scope>
    <source>
        <strain evidence="4">NIES-1699</strain>
    </source>
</reference>
<dbReference type="GO" id="GO:0005737">
    <property type="term" value="C:cytoplasm"/>
    <property type="evidence" value="ECO:0007669"/>
    <property type="project" value="TreeGrafter"/>
</dbReference>
<dbReference type="GO" id="GO:0006740">
    <property type="term" value="P:NADPH regeneration"/>
    <property type="evidence" value="ECO:0007669"/>
    <property type="project" value="TreeGrafter"/>
</dbReference>
<dbReference type="Gene3D" id="3.30.360.10">
    <property type="entry name" value="Dihydrodipicolinate Reductase, domain 2"/>
    <property type="match status" value="1"/>
</dbReference>
<evidence type="ECO:0000313" key="4">
    <source>
        <dbReference type="EMBL" id="KAJ8599845.1"/>
    </source>
</evidence>
<gene>
    <name evidence="4" type="ORF">CTAYLR_005593</name>
</gene>
<accession>A0AAD7U8Q0</accession>
<dbReference type="GO" id="GO:0005509">
    <property type="term" value="F:calcium ion binding"/>
    <property type="evidence" value="ECO:0007669"/>
    <property type="project" value="InterPro"/>
</dbReference>
<dbReference type="InterPro" id="IPR011992">
    <property type="entry name" value="EF-hand-dom_pair"/>
</dbReference>
<evidence type="ECO:0000313" key="5">
    <source>
        <dbReference type="Proteomes" id="UP001230188"/>
    </source>
</evidence>
<dbReference type="InterPro" id="IPR006876">
    <property type="entry name" value="LMBR1-like_membr_prot"/>
</dbReference>
<feature type="transmembrane region" description="Helical" evidence="2">
    <location>
        <begin position="134"/>
        <end position="154"/>
    </location>
</feature>
<name>A0AAD7U8Q0_9STRA</name>
<feature type="transmembrane region" description="Helical" evidence="2">
    <location>
        <begin position="31"/>
        <end position="56"/>
    </location>
</feature>
<dbReference type="PROSITE" id="PS50222">
    <property type="entry name" value="EF_HAND_2"/>
    <property type="match status" value="1"/>
</dbReference>